<comment type="similarity">
    <text evidence="1">Belongs to the PPR family. P subfamily.</text>
</comment>
<keyword evidence="2" id="KW-0677">Repeat</keyword>
<dbReference type="Gene3D" id="1.25.40.10">
    <property type="entry name" value="Tetratricopeptide repeat domain"/>
    <property type="match status" value="4"/>
</dbReference>
<evidence type="ECO:0000313" key="4">
    <source>
        <dbReference type="Proteomes" id="UP001652660"/>
    </source>
</evidence>
<dbReference type="PANTHER" id="PTHR47936">
    <property type="entry name" value="PPR_LONG DOMAIN-CONTAINING PROTEIN"/>
    <property type="match status" value="1"/>
</dbReference>
<dbReference type="Pfam" id="PF01535">
    <property type="entry name" value="PPR"/>
    <property type="match status" value="5"/>
</dbReference>
<dbReference type="InterPro" id="IPR002885">
    <property type="entry name" value="PPR_rpt"/>
</dbReference>
<feature type="repeat" description="PPR" evidence="3">
    <location>
        <begin position="435"/>
        <end position="469"/>
    </location>
</feature>
<accession>A0A6P6UXT3</accession>
<evidence type="ECO:0000313" key="5">
    <source>
        <dbReference type="RefSeq" id="XP_027095368.1"/>
    </source>
</evidence>
<dbReference type="OrthoDB" id="185373at2759"/>
<evidence type="ECO:0000256" key="2">
    <source>
        <dbReference type="ARBA" id="ARBA00022737"/>
    </source>
</evidence>
<dbReference type="AlphaFoldDB" id="A0A6P6UXT3"/>
<dbReference type="Proteomes" id="UP001652660">
    <property type="component" value="Chromosome 11c"/>
</dbReference>
<protein>
    <submittedName>
        <fullName evidence="5">Uncharacterized protein</fullName>
    </submittedName>
</protein>
<dbReference type="RefSeq" id="XP_027095368.1">
    <property type="nucleotide sequence ID" value="XM_027239567.2"/>
</dbReference>
<evidence type="ECO:0000256" key="1">
    <source>
        <dbReference type="ARBA" id="ARBA00007626"/>
    </source>
</evidence>
<dbReference type="SUPFAM" id="SSF48452">
    <property type="entry name" value="TPR-like"/>
    <property type="match status" value="1"/>
</dbReference>
<dbReference type="GO" id="GO:0009507">
    <property type="term" value="C:chloroplast"/>
    <property type="evidence" value="ECO:0007669"/>
    <property type="project" value="TreeGrafter"/>
</dbReference>
<name>A0A6P6UXT3_COFAR</name>
<dbReference type="PROSITE" id="PS51375">
    <property type="entry name" value="PPR"/>
    <property type="match status" value="4"/>
</dbReference>
<reference evidence="4" key="1">
    <citation type="journal article" date="2025" name="Foods">
        <title>Unveiling the Microbial Signatures of Arabica Coffee Cherries: Insights into Ripeness Specific Diversity, Functional Traits, and Implications for Quality and Safety.</title>
        <authorList>
            <consortium name="RefSeq"/>
            <person name="Tenea G.N."/>
            <person name="Cifuentes V."/>
            <person name="Reyes P."/>
            <person name="Cevallos-Vallejos M."/>
        </authorList>
    </citation>
    <scope>NUCLEOTIDE SEQUENCE [LARGE SCALE GENOMIC DNA]</scope>
</reference>
<reference evidence="5" key="2">
    <citation type="submission" date="2025-08" db="UniProtKB">
        <authorList>
            <consortium name="RefSeq"/>
        </authorList>
    </citation>
    <scope>IDENTIFICATION</scope>
    <source>
        <tissue evidence="5">Leaves</tissue>
    </source>
</reference>
<organism evidence="4 5">
    <name type="scientific">Coffea arabica</name>
    <name type="common">Arabian coffee</name>
    <dbReference type="NCBI Taxonomy" id="13443"/>
    <lineage>
        <taxon>Eukaryota</taxon>
        <taxon>Viridiplantae</taxon>
        <taxon>Streptophyta</taxon>
        <taxon>Embryophyta</taxon>
        <taxon>Tracheophyta</taxon>
        <taxon>Spermatophyta</taxon>
        <taxon>Magnoliopsida</taxon>
        <taxon>eudicotyledons</taxon>
        <taxon>Gunneridae</taxon>
        <taxon>Pentapetalae</taxon>
        <taxon>asterids</taxon>
        <taxon>lamiids</taxon>
        <taxon>Gentianales</taxon>
        <taxon>Rubiaceae</taxon>
        <taxon>Ixoroideae</taxon>
        <taxon>Gardenieae complex</taxon>
        <taxon>Bertiereae - Coffeeae clade</taxon>
        <taxon>Coffeeae</taxon>
        <taxon>Coffea</taxon>
    </lineage>
</organism>
<feature type="repeat" description="PPR" evidence="3">
    <location>
        <begin position="470"/>
        <end position="504"/>
    </location>
</feature>
<dbReference type="GeneID" id="113715384"/>
<dbReference type="GO" id="GO:0010019">
    <property type="term" value="P:chloroplast-nucleus signaling pathway"/>
    <property type="evidence" value="ECO:0007669"/>
    <property type="project" value="TreeGrafter"/>
</dbReference>
<dbReference type="Pfam" id="PF13812">
    <property type="entry name" value="PPR_3"/>
    <property type="match status" value="1"/>
</dbReference>
<dbReference type="NCBIfam" id="TIGR00756">
    <property type="entry name" value="PPR"/>
    <property type="match status" value="3"/>
</dbReference>
<gene>
    <name evidence="5" type="primary">LOC113715384</name>
</gene>
<keyword evidence="4" id="KW-1185">Reference proteome</keyword>
<sequence length="640" mass="73412">MRCTSKDTIRYKYKILQIPSKIVAKMAIPNSPEWSLASINRMKSSRNPVPISIFSEPFKSHPIFSLLCLNSRALIAKSSSCSSVPVLEDASSTTSPVIQLDLKLQDLDDQVSSLPETEDLNGLICALFEDSRTEELAYDYYERAKDKPDFRPKKLTLKLVIRYLINSRNWGLLYSLCEDFKSFQVLPDGSTCYRLISSCSRARKFKLVNILLGIFTADESIAFLAFDAAMKGYNKLHMYSSSISLYERMKSNGTVLDSGCYYHIMEAYMKIGRYENAVSLFEEFETKDFGSTPFTPKIYWILCESLGKLRRPFEALEYFREMTKRGILENHLFYSSLISSFLSMREVKMAEELLEEGESKKMLRDPALFLKLVLMYIEEGLVERTLDVVKMMNRVSIRVSDCILCAIVNGFSKRRGLNAAVKVYEDLILQGCEPGQVTYASIQNIYFRLGQYFKAEMIFSEMEEKGFDKCVVAYASMVAMYGKTGRVGDAMRLVAKMKERGCEPNVWIYNSLLDMHGRAVNLRQVEKIWKEMNRRKVLPDRVSYTSVISAYSRAREFETCMRYYQKFRLNGGAIDRAMAAIMVAVFSKLNRADELVKLLQDMKTEGTKLDVRLYRSALNALRDAGLHVQAKWLQESFGKT</sequence>
<dbReference type="InterPro" id="IPR011990">
    <property type="entry name" value="TPR-like_helical_dom_sf"/>
</dbReference>
<dbReference type="PANTHER" id="PTHR47936:SF1">
    <property type="entry name" value="PENTATRICOPEPTIDE REPEAT-CONTAINING PROTEIN GUN1, CHLOROPLASTIC"/>
    <property type="match status" value="1"/>
</dbReference>
<proteinExistence type="inferred from homology"/>
<dbReference type="GO" id="GO:0031930">
    <property type="term" value="P:mitochondria-nucleus signaling pathway"/>
    <property type="evidence" value="ECO:0007669"/>
    <property type="project" value="TreeGrafter"/>
</dbReference>
<evidence type="ECO:0000256" key="3">
    <source>
        <dbReference type="PROSITE-ProRule" id="PRU00708"/>
    </source>
</evidence>
<feature type="repeat" description="PPR" evidence="3">
    <location>
        <begin position="540"/>
        <end position="574"/>
    </location>
</feature>
<feature type="repeat" description="PPR" evidence="3">
    <location>
        <begin position="505"/>
        <end position="539"/>
    </location>
</feature>